<evidence type="ECO:0000256" key="2">
    <source>
        <dbReference type="ARBA" id="ARBA00034247"/>
    </source>
</evidence>
<dbReference type="PANTHER" id="PTHR45138:SF9">
    <property type="entry name" value="DIGUANYLATE CYCLASE DGCM-RELATED"/>
    <property type="match status" value="1"/>
</dbReference>
<dbReference type="AlphaFoldDB" id="A0A4Q2IV31"/>
<accession>A0A4Q2IV31</accession>
<dbReference type="PROSITE" id="PS50887">
    <property type="entry name" value="GGDEF"/>
    <property type="match status" value="1"/>
</dbReference>
<evidence type="ECO:0000313" key="8">
    <source>
        <dbReference type="Proteomes" id="UP000292347"/>
    </source>
</evidence>
<feature type="domain" description="GGDEF" evidence="6">
    <location>
        <begin position="561"/>
        <end position="694"/>
    </location>
</feature>
<proteinExistence type="predicted"/>
<evidence type="ECO:0000256" key="1">
    <source>
        <dbReference type="ARBA" id="ARBA00012528"/>
    </source>
</evidence>
<keyword evidence="8" id="KW-1185">Reference proteome</keyword>
<feature type="domain" description="HAMP" evidence="5">
    <location>
        <begin position="462"/>
        <end position="516"/>
    </location>
</feature>
<dbReference type="EMBL" id="SDPT01000001">
    <property type="protein sequence ID" value="RXZ34276.1"/>
    <property type="molecule type" value="Genomic_DNA"/>
</dbReference>
<dbReference type="NCBIfam" id="TIGR00254">
    <property type="entry name" value="GGDEF"/>
    <property type="match status" value="1"/>
</dbReference>
<dbReference type="Gene3D" id="6.10.340.10">
    <property type="match status" value="1"/>
</dbReference>
<dbReference type="InterPro" id="IPR003660">
    <property type="entry name" value="HAMP_dom"/>
</dbReference>
<evidence type="ECO:0000256" key="4">
    <source>
        <dbReference type="SAM" id="Phobius"/>
    </source>
</evidence>
<reference evidence="7 8" key="1">
    <citation type="submission" date="2019-01" db="EMBL/GenBank/DDBJ databases">
        <title>Sphingomonas mucosissima sp. nov. and Sphingomonas desiccabilis sp. nov., from biological soil crusts in the Colorado Plateau, USA.</title>
        <authorList>
            <person name="Zhu D."/>
        </authorList>
    </citation>
    <scope>NUCLEOTIDE SEQUENCE [LARGE SCALE GENOMIC DNA]</scope>
    <source>
        <strain evidence="7 8">CP1D</strain>
    </source>
</reference>
<comment type="caution">
    <text evidence="7">The sequence shown here is derived from an EMBL/GenBank/DDBJ whole genome shotgun (WGS) entry which is preliminary data.</text>
</comment>
<evidence type="ECO:0000259" key="5">
    <source>
        <dbReference type="PROSITE" id="PS50885"/>
    </source>
</evidence>
<dbReference type="CDD" id="cd06225">
    <property type="entry name" value="HAMP"/>
    <property type="match status" value="1"/>
</dbReference>
<feature type="region of interest" description="Disordered" evidence="3">
    <location>
        <begin position="1"/>
        <end position="20"/>
    </location>
</feature>
<feature type="transmembrane region" description="Helical" evidence="4">
    <location>
        <begin position="138"/>
        <end position="157"/>
    </location>
</feature>
<evidence type="ECO:0000259" key="6">
    <source>
        <dbReference type="PROSITE" id="PS50887"/>
    </source>
</evidence>
<dbReference type="OrthoDB" id="384661at2"/>
<dbReference type="SUPFAM" id="SSF55073">
    <property type="entry name" value="Nucleotide cyclase"/>
    <property type="match status" value="1"/>
</dbReference>
<feature type="compositionally biased region" description="Low complexity" evidence="3">
    <location>
        <begin position="1"/>
        <end position="14"/>
    </location>
</feature>
<dbReference type="Pfam" id="PF00990">
    <property type="entry name" value="GGDEF"/>
    <property type="match status" value="1"/>
</dbReference>
<dbReference type="EC" id="2.7.7.65" evidence="1"/>
<keyword evidence="4" id="KW-0472">Membrane</keyword>
<keyword evidence="4" id="KW-1133">Transmembrane helix</keyword>
<dbReference type="PROSITE" id="PS50885">
    <property type="entry name" value="HAMP"/>
    <property type="match status" value="1"/>
</dbReference>
<dbReference type="CDD" id="cd01949">
    <property type="entry name" value="GGDEF"/>
    <property type="match status" value="1"/>
</dbReference>
<sequence>MRTAVAPPATAPPARDARCRARSRSLRSSRAAPCLGKAFERARVPAWRERGIRGVHAACCHRSTELGHPVRMPVGKLPCASRVARTCRLHYLLFTCLKALDGATKRAPNPRRRKIRSNKLLPFKGFWRAISASLTSRVLMVGMLLIGLLALVGFVAFGRVVDLTLVRLGSGFAERQVLYDRARGLGTLQRDVALAETNARSEAVIRWLRDEGNAEKRRTAIAELRRVVQLSAGGTFFVGSAASREYFYEEAGSPYSADRPRLTVQPGNTRDRWFFEALSRPRDCHLNVDSDDVAKRTRVFVNCVVRFEGKALGVTGTAVDLSSFVRDALADTQPGVSTFFVDHDGAVQAHRDPTKVDRYSDPGRSRPPTVFDMLSSRKDRARLHAMMADVASGRATARSSFLEMGGERVLVGVGYLTGLDWYNVTVMDTDAMVDRGLFGPLAALIVLMLVIGGALAVVLFKRVVLDPLTQLEMSVIEAERGNFIPAEQLDSDRNDEIGRLSRRFAAMARAVAEHTRSLEARVRERTVELERLANRDSATGVANRRGFVAAFEAVQRQRGDASVGLLLIDVDHFKQINDRFGHVAGDAVVAEIAHRIQGALRPADLCGRWGGDEFIVLLPGLAGDPLTKVSDRLVEAVCAAPIPLGDGERVPVTLSVGAYCVTPGDTIDTATDKADAAMYQAKKEGRDRVVLVVDETVA</sequence>
<evidence type="ECO:0000313" key="7">
    <source>
        <dbReference type="EMBL" id="RXZ34276.1"/>
    </source>
</evidence>
<gene>
    <name evidence="7" type="ORF">EO081_00785</name>
</gene>
<dbReference type="GO" id="GO:0007165">
    <property type="term" value="P:signal transduction"/>
    <property type="evidence" value="ECO:0007669"/>
    <property type="project" value="InterPro"/>
</dbReference>
<dbReference type="Gene3D" id="3.30.70.270">
    <property type="match status" value="1"/>
</dbReference>
<protein>
    <recommendedName>
        <fullName evidence="1">diguanylate cyclase</fullName>
        <ecNumber evidence="1">2.7.7.65</ecNumber>
    </recommendedName>
</protein>
<dbReference type="Proteomes" id="UP000292347">
    <property type="component" value="Unassembled WGS sequence"/>
</dbReference>
<feature type="transmembrane region" description="Helical" evidence="4">
    <location>
        <begin position="437"/>
        <end position="460"/>
    </location>
</feature>
<dbReference type="GO" id="GO:0052621">
    <property type="term" value="F:diguanylate cyclase activity"/>
    <property type="evidence" value="ECO:0007669"/>
    <property type="project" value="UniProtKB-EC"/>
</dbReference>
<dbReference type="FunFam" id="3.30.70.270:FF:000001">
    <property type="entry name" value="Diguanylate cyclase domain protein"/>
    <property type="match status" value="1"/>
</dbReference>
<dbReference type="InterPro" id="IPR043128">
    <property type="entry name" value="Rev_trsase/Diguanyl_cyclase"/>
</dbReference>
<comment type="catalytic activity">
    <reaction evidence="2">
        <text>2 GTP = 3',3'-c-di-GMP + 2 diphosphate</text>
        <dbReference type="Rhea" id="RHEA:24898"/>
        <dbReference type="ChEBI" id="CHEBI:33019"/>
        <dbReference type="ChEBI" id="CHEBI:37565"/>
        <dbReference type="ChEBI" id="CHEBI:58805"/>
        <dbReference type="EC" id="2.7.7.65"/>
    </reaction>
</comment>
<keyword evidence="4" id="KW-0812">Transmembrane</keyword>
<dbReference type="GO" id="GO:0016020">
    <property type="term" value="C:membrane"/>
    <property type="evidence" value="ECO:0007669"/>
    <property type="project" value="InterPro"/>
</dbReference>
<dbReference type="InterPro" id="IPR050469">
    <property type="entry name" value="Diguanylate_Cyclase"/>
</dbReference>
<dbReference type="SMART" id="SM00267">
    <property type="entry name" value="GGDEF"/>
    <property type="match status" value="1"/>
</dbReference>
<organism evidence="7 8">
    <name type="scientific">Sphingomonas desiccabilis</name>
    <dbReference type="NCBI Taxonomy" id="429134"/>
    <lineage>
        <taxon>Bacteria</taxon>
        <taxon>Pseudomonadati</taxon>
        <taxon>Pseudomonadota</taxon>
        <taxon>Alphaproteobacteria</taxon>
        <taxon>Sphingomonadales</taxon>
        <taxon>Sphingomonadaceae</taxon>
        <taxon>Sphingomonas</taxon>
    </lineage>
</organism>
<evidence type="ECO:0000256" key="3">
    <source>
        <dbReference type="SAM" id="MobiDB-lite"/>
    </source>
</evidence>
<dbReference type="InterPro" id="IPR029787">
    <property type="entry name" value="Nucleotide_cyclase"/>
</dbReference>
<dbReference type="InterPro" id="IPR000160">
    <property type="entry name" value="GGDEF_dom"/>
</dbReference>
<name>A0A4Q2IV31_9SPHN</name>
<dbReference type="PANTHER" id="PTHR45138">
    <property type="entry name" value="REGULATORY COMPONENTS OF SENSORY TRANSDUCTION SYSTEM"/>
    <property type="match status" value="1"/>
</dbReference>